<evidence type="ECO:0000313" key="3">
    <source>
        <dbReference type="RefSeq" id="XP_013383761.1"/>
    </source>
</evidence>
<dbReference type="OrthoDB" id="10060990at2759"/>
<sequence>MLIVPCFTSFIAAAVNEPIQKALSEAKALSIIFDGATDTSVAEVEIVYCRIVVDGRPKEYFVGLQDLQHAHSEGVVQALDRAMRQFGCDDWLQKLVGTGSDGASVNVGANNSVRTRLQNGRPYVVNTHCVAHRLELGALQAIKNNPMLQTLEEMFKLLHKHYHYSPKALRELGQIADMMEERIIKPTRLQGTRWLPHIMQASKALMNGYGPILAHFEHVSQAAPGQTTAEVKGRATYLAKKLKDWRVIRFMAFFQDLLEIVSGLSLKFQQSSMTCLDFLDALEAANLQLVELGQGPGQHFSAFQNAVVANDEGDHFYRGAKLTHVDVQQLYNFGDVIDSVQERINGRLDNKDNILCLARVFDTRDWPNTRVDLATYGNNNIESLSVHFAQVLDRLHCNRDQLRPQWLEAKAHLGHRLIANRIQRPTIQDLFQDRDRFSHLLILVDICLTLPVSSAICERGFSAVKRIKSDWRSSLSTQMLNHLLAISIEGPSLEDYDAERAVHLWWTRGQRTRRPQFEAAADHVAPGDQDGEDQLLNFFLQHNHLQLAGQ</sequence>
<dbReference type="PANTHER" id="PTHR46880">
    <property type="entry name" value="RAS-ASSOCIATING DOMAIN-CONTAINING PROTEIN"/>
    <property type="match status" value="1"/>
</dbReference>
<dbReference type="KEGG" id="lak:106154071"/>
<organism evidence="2 3">
    <name type="scientific">Lingula anatina</name>
    <name type="common">Brachiopod</name>
    <name type="synonym">Lingula unguis</name>
    <dbReference type="NCBI Taxonomy" id="7574"/>
    <lineage>
        <taxon>Eukaryota</taxon>
        <taxon>Metazoa</taxon>
        <taxon>Spiralia</taxon>
        <taxon>Lophotrochozoa</taxon>
        <taxon>Brachiopoda</taxon>
        <taxon>Linguliformea</taxon>
        <taxon>Lingulata</taxon>
        <taxon>Lingulida</taxon>
        <taxon>Linguloidea</taxon>
        <taxon>Lingulidae</taxon>
        <taxon>Lingula</taxon>
    </lineage>
</organism>
<name>A0A1S3HE30_LINAN</name>
<reference evidence="3" key="1">
    <citation type="submission" date="2025-08" db="UniProtKB">
        <authorList>
            <consortium name="RefSeq"/>
        </authorList>
    </citation>
    <scope>IDENTIFICATION</scope>
    <source>
        <tissue evidence="3">Gonads</tissue>
    </source>
</reference>
<proteinExistence type="predicted"/>
<evidence type="ECO:0000313" key="2">
    <source>
        <dbReference type="Proteomes" id="UP000085678"/>
    </source>
</evidence>
<dbReference type="InParanoid" id="A0A1S3HE30"/>
<dbReference type="Pfam" id="PF05699">
    <property type="entry name" value="Dimer_Tnp_hAT"/>
    <property type="match status" value="1"/>
</dbReference>
<dbReference type="InterPro" id="IPR012337">
    <property type="entry name" value="RNaseH-like_sf"/>
</dbReference>
<dbReference type="PANTHER" id="PTHR46880:SF5">
    <property type="entry name" value="DUF4371 DOMAIN-CONTAINING PROTEIN"/>
    <property type="match status" value="1"/>
</dbReference>
<feature type="domain" description="HAT C-terminal dimerisation" evidence="1">
    <location>
        <begin position="432"/>
        <end position="486"/>
    </location>
</feature>
<accession>A0A1S3HE30</accession>
<dbReference type="AlphaFoldDB" id="A0A1S3HE30"/>
<dbReference type="GO" id="GO:0046983">
    <property type="term" value="F:protein dimerization activity"/>
    <property type="evidence" value="ECO:0007669"/>
    <property type="project" value="InterPro"/>
</dbReference>
<dbReference type="Proteomes" id="UP000085678">
    <property type="component" value="Unplaced"/>
</dbReference>
<dbReference type="RefSeq" id="XP_013383761.1">
    <property type="nucleotide sequence ID" value="XM_013528307.1"/>
</dbReference>
<dbReference type="InterPro" id="IPR008906">
    <property type="entry name" value="HATC_C_dom"/>
</dbReference>
<gene>
    <name evidence="3" type="primary">LOC106154071</name>
</gene>
<dbReference type="SUPFAM" id="SSF53098">
    <property type="entry name" value="Ribonuclease H-like"/>
    <property type="match status" value="1"/>
</dbReference>
<keyword evidence="2" id="KW-1185">Reference proteome</keyword>
<dbReference type="GeneID" id="106154071"/>
<protein>
    <submittedName>
        <fullName evidence="3">Zinc finger protein 862-like</fullName>
    </submittedName>
</protein>
<evidence type="ECO:0000259" key="1">
    <source>
        <dbReference type="Pfam" id="PF05699"/>
    </source>
</evidence>